<dbReference type="AlphaFoldDB" id="A0A5J9VSS2"/>
<comment type="caution">
    <text evidence="4">The sequence shown here is derived from an EMBL/GenBank/DDBJ whole genome shotgun (WGS) entry which is preliminary data.</text>
</comment>
<dbReference type="EMBL" id="RWGY01000007">
    <property type="protein sequence ID" value="TVU38637.1"/>
    <property type="molecule type" value="Genomic_DNA"/>
</dbReference>
<evidence type="ECO:0000259" key="3">
    <source>
        <dbReference type="Pfam" id="PF14541"/>
    </source>
</evidence>
<feature type="non-terminal residue" evidence="4">
    <location>
        <position position="1"/>
    </location>
</feature>
<dbReference type="SUPFAM" id="SSF50630">
    <property type="entry name" value="Acid proteases"/>
    <property type="match status" value="1"/>
</dbReference>
<dbReference type="PANTHER" id="PTHR47967:SF29">
    <property type="entry name" value="PEPTIDASE A1 DOMAIN-CONTAINING PROTEIN"/>
    <property type="match status" value="1"/>
</dbReference>
<keyword evidence="1" id="KW-0645">Protease</keyword>
<dbReference type="GO" id="GO:0006508">
    <property type="term" value="P:proteolysis"/>
    <property type="evidence" value="ECO:0007669"/>
    <property type="project" value="UniProtKB-KW"/>
</dbReference>
<name>A0A5J9VSS2_9POAL</name>
<protein>
    <recommendedName>
        <fullName evidence="3">Xylanase inhibitor C-terminal domain-containing protein</fullName>
    </recommendedName>
</protein>
<dbReference type="OrthoDB" id="660550at2759"/>
<sequence length="144" mass="16094">MKFREFRKFHRIHRLSLVAQLGFGKFSYCLTNYFETRLTSPLLFGSLADLTAGGRPGGTAVQSTPLLQAAQSATFYYVSLEGISIGNTRLPIPRHVFELQSDGTGGVFFDSSTTFTGLDERAFRVVRRHVEEICSACLHRTIRA</sequence>
<dbReference type="Pfam" id="PF14541">
    <property type="entry name" value="TAXi_C"/>
    <property type="match status" value="1"/>
</dbReference>
<gene>
    <name evidence="4" type="ORF">EJB05_12021</name>
</gene>
<dbReference type="Gene3D" id="2.40.70.10">
    <property type="entry name" value="Acid Proteases"/>
    <property type="match status" value="1"/>
</dbReference>
<evidence type="ECO:0000313" key="5">
    <source>
        <dbReference type="Proteomes" id="UP000324897"/>
    </source>
</evidence>
<proteinExistence type="predicted"/>
<feature type="domain" description="Xylanase inhibitor C-terminal" evidence="3">
    <location>
        <begin position="76"/>
        <end position="136"/>
    </location>
</feature>
<evidence type="ECO:0000256" key="1">
    <source>
        <dbReference type="ARBA" id="ARBA00022670"/>
    </source>
</evidence>
<accession>A0A5J9VSS2</accession>
<keyword evidence="2" id="KW-0378">Hydrolase</keyword>
<dbReference type="InterPro" id="IPR032799">
    <property type="entry name" value="TAXi_C"/>
</dbReference>
<reference evidence="4 5" key="1">
    <citation type="journal article" date="2019" name="Sci. Rep.">
        <title>A high-quality genome of Eragrostis curvula grass provides insights into Poaceae evolution and supports new strategies to enhance forage quality.</title>
        <authorList>
            <person name="Carballo J."/>
            <person name="Santos B.A.C.M."/>
            <person name="Zappacosta D."/>
            <person name="Garbus I."/>
            <person name="Selva J.P."/>
            <person name="Gallo C.A."/>
            <person name="Diaz A."/>
            <person name="Albertini E."/>
            <person name="Caccamo M."/>
            <person name="Echenique V."/>
        </authorList>
    </citation>
    <scope>NUCLEOTIDE SEQUENCE [LARGE SCALE GENOMIC DNA]</scope>
    <source>
        <strain evidence="5">cv. Victoria</strain>
        <tissue evidence="4">Leaf</tissue>
    </source>
</reference>
<dbReference type="PANTHER" id="PTHR47967">
    <property type="entry name" value="OS07G0603500 PROTEIN-RELATED"/>
    <property type="match status" value="1"/>
</dbReference>
<dbReference type="GO" id="GO:0008233">
    <property type="term" value="F:peptidase activity"/>
    <property type="evidence" value="ECO:0007669"/>
    <property type="project" value="UniProtKB-KW"/>
</dbReference>
<dbReference type="Gramene" id="TVU38637">
    <property type="protein sequence ID" value="TVU38637"/>
    <property type="gene ID" value="EJB05_12021"/>
</dbReference>
<dbReference type="Proteomes" id="UP000324897">
    <property type="component" value="Chromosome 4"/>
</dbReference>
<keyword evidence="5" id="KW-1185">Reference proteome</keyword>
<dbReference type="GO" id="GO:0005576">
    <property type="term" value="C:extracellular region"/>
    <property type="evidence" value="ECO:0007669"/>
    <property type="project" value="TreeGrafter"/>
</dbReference>
<evidence type="ECO:0000256" key="2">
    <source>
        <dbReference type="ARBA" id="ARBA00022801"/>
    </source>
</evidence>
<organism evidence="4 5">
    <name type="scientific">Eragrostis curvula</name>
    <name type="common">weeping love grass</name>
    <dbReference type="NCBI Taxonomy" id="38414"/>
    <lineage>
        <taxon>Eukaryota</taxon>
        <taxon>Viridiplantae</taxon>
        <taxon>Streptophyta</taxon>
        <taxon>Embryophyta</taxon>
        <taxon>Tracheophyta</taxon>
        <taxon>Spermatophyta</taxon>
        <taxon>Magnoliopsida</taxon>
        <taxon>Liliopsida</taxon>
        <taxon>Poales</taxon>
        <taxon>Poaceae</taxon>
        <taxon>PACMAD clade</taxon>
        <taxon>Chloridoideae</taxon>
        <taxon>Eragrostideae</taxon>
        <taxon>Eragrostidinae</taxon>
        <taxon>Eragrostis</taxon>
    </lineage>
</organism>
<dbReference type="InterPro" id="IPR021109">
    <property type="entry name" value="Peptidase_aspartic_dom_sf"/>
</dbReference>
<dbReference type="InterPro" id="IPR051708">
    <property type="entry name" value="Plant_Aspart_Prot_A1"/>
</dbReference>
<evidence type="ECO:0000313" key="4">
    <source>
        <dbReference type="EMBL" id="TVU38637.1"/>
    </source>
</evidence>